<proteinExistence type="predicted"/>
<protein>
    <submittedName>
        <fullName evidence="1">Uncharacterized protein</fullName>
    </submittedName>
</protein>
<organism evidence="1">
    <name type="scientific">Arundo donax</name>
    <name type="common">Giant reed</name>
    <name type="synonym">Donax arundinaceus</name>
    <dbReference type="NCBI Taxonomy" id="35708"/>
    <lineage>
        <taxon>Eukaryota</taxon>
        <taxon>Viridiplantae</taxon>
        <taxon>Streptophyta</taxon>
        <taxon>Embryophyta</taxon>
        <taxon>Tracheophyta</taxon>
        <taxon>Spermatophyta</taxon>
        <taxon>Magnoliopsida</taxon>
        <taxon>Liliopsida</taxon>
        <taxon>Poales</taxon>
        <taxon>Poaceae</taxon>
        <taxon>PACMAD clade</taxon>
        <taxon>Arundinoideae</taxon>
        <taxon>Arundineae</taxon>
        <taxon>Arundo</taxon>
    </lineage>
</organism>
<name>A0A0A9AL95_ARUDO</name>
<accession>A0A0A9AL95</accession>
<dbReference type="EMBL" id="GBRH01245421">
    <property type="protein sequence ID" value="JAD52474.1"/>
    <property type="molecule type" value="Transcribed_RNA"/>
</dbReference>
<dbReference type="AlphaFoldDB" id="A0A0A9AL95"/>
<sequence length="91" mass="9958">MTNTRITRKMLVTPTTNKRSPILSILHAITILLSAADFKEHSASLMMLIALLICAVKHQTSYRVSWSTSLAFKSGALSLVEQPSSTPISTK</sequence>
<evidence type="ECO:0000313" key="1">
    <source>
        <dbReference type="EMBL" id="JAD52474.1"/>
    </source>
</evidence>
<reference evidence="1" key="1">
    <citation type="submission" date="2014-09" db="EMBL/GenBank/DDBJ databases">
        <authorList>
            <person name="Magalhaes I.L.F."/>
            <person name="Oliveira U."/>
            <person name="Santos F.R."/>
            <person name="Vidigal T.H.D.A."/>
            <person name="Brescovit A.D."/>
            <person name="Santos A.J."/>
        </authorList>
    </citation>
    <scope>NUCLEOTIDE SEQUENCE</scope>
    <source>
        <tissue evidence="1">Shoot tissue taken approximately 20 cm above the soil surface</tissue>
    </source>
</reference>
<reference evidence="1" key="2">
    <citation type="journal article" date="2015" name="Data Brief">
        <title>Shoot transcriptome of the giant reed, Arundo donax.</title>
        <authorList>
            <person name="Barrero R.A."/>
            <person name="Guerrero F.D."/>
            <person name="Moolhuijzen P."/>
            <person name="Goolsby J.A."/>
            <person name="Tidwell J."/>
            <person name="Bellgard S.E."/>
            <person name="Bellgard M.I."/>
        </authorList>
    </citation>
    <scope>NUCLEOTIDE SEQUENCE</scope>
    <source>
        <tissue evidence="1">Shoot tissue taken approximately 20 cm above the soil surface</tissue>
    </source>
</reference>